<gene>
    <name evidence="1" type="ORF">DAI13_10550</name>
    <name evidence="2" type="ORF">EU507_03660</name>
    <name evidence="3" type="ORF">NCTC13379_01749</name>
    <name evidence="4" type="ORF">NCTC13379_03576</name>
</gene>
<dbReference type="EMBL" id="PZZH01000001">
    <property type="protein sequence ID" value="PTN78165.1"/>
    <property type="molecule type" value="Genomic_DNA"/>
</dbReference>
<reference evidence="1 5" key="1">
    <citation type="submission" date="2018-04" db="EMBL/GenBank/DDBJ databases">
        <authorList>
            <person name="Van Tyne D."/>
        </authorList>
    </citation>
    <scope>NUCLEOTIDE SEQUENCE [LARGE SCALE GENOMIC DNA]</scope>
    <source>
        <strain evidence="1 5">B2535</strain>
    </source>
</reference>
<evidence type="ECO:0000313" key="1">
    <source>
        <dbReference type="EMBL" id="PTN78165.1"/>
    </source>
</evidence>
<name>A0A1Q1FVC4_ENTFL</name>
<dbReference type="EMBL" id="SEWT01000002">
    <property type="protein sequence ID" value="RYU34574.1"/>
    <property type="molecule type" value="Genomic_DNA"/>
</dbReference>
<evidence type="ECO:0000313" key="6">
    <source>
        <dbReference type="Proteomes" id="UP000254396"/>
    </source>
</evidence>
<proteinExistence type="predicted"/>
<reference evidence="3 6" key="2">
    <citation type="submission" date="2018-06" db="EMBL/GenBank/DDBJ databases">
        <authorList>
            <consortium name="Pathogen Informatics"/>
            <person name="Doyle S."/>
        </authorList>
    </citation>
    <scope>NUCLEOTIDE SEQUENCE [LARGE SCALE GENOMIC DNA]</scope>
    <source>
        <strain evidence="3 6">NCTC13379</strain>
    </source>
</reference>
<reference evidence="2 7" key="3">
    <citation type="submission" date="2019-02" db="EMBL/GenBank/DDBJ databases">
        <title>From farm to fork: dissemination of Tn554::fexA-optrA in linezolid-resistant Enterococcus faecalis clones from chicken feces and meat in Tunisia.</title>
        <authorList>
            <person name="Tedim A.P."/>
            <person name="Elghaieb H."/>
            <person name="Abbassi M.S."/>
            <person name="Novais C."/>
            <person name="Hassen A."/>
            <person name="Peixe L."/>
            <person name="Freitas A.R."/>
        </authorList>
    </citation>
    <scope>NUCLEOTIDE SEQUENCE [LARGE SCALE GENOMIC DNA]</scope>
    <source>
        <strain evidence="2 7">728T</strain>
    </source>
</reference>
<evidence type="ECO:0000313" key="3">
    <source>
        <dbReference type="EMBL" id="STP65708.1"/>
    </source>
</evidence>
<evidence type="ECO:0000313" key="5">
    <source>
        <dbReference type="Proteomes" id="UP000244140"/>
    </source>
</evidence>
<dbReference type="RefSeq" id="WP_002359982.1">
    <property type="nucleotide sequence ID" value="NZ_AP026714.1"/>
</dbReference>
<dbReference type="Proteomes" id="UP000244140">
    <property type="component" value="Unassembled WGS sequence"/>
</dbReference>
<accession>A0A1Q1FVC4</accession>
<evidence type="ECO:0000313" key="7">
    <source>
        <dbReference type="Proteomes" id="UP000292223"/>
    </source>
</evidence>
<dbReference type="EMBL" id="UGIX01000001">
    <property type="protein sequence ID" value="STP65708.1"/>
    <property type="molecule type" value="Genomic_DNA"/>
</dbReference>
<dbReference type="Proteomes" id="UP000254396">
    <property type="component" value="Unassembled WGS sequence"/>
</dbReference>
<dbReference type="EMBL" id="UGIX01000006">
    <property type="protein sequence ID" value="STQ83131.1"/>
    <property type="molecule type" value="Genomic_DNA"/>
</dbReference>
<sequence>MRDSLNNGVSLQQAQETYFAKFNHYSYMAHFVAKILGQRPSHVLSGWGVSELIVAYGHYANEQSYQNFMDWKSSQENAPKPKQPQPFVVQFISQDELEEVE</sequence>
<protein>
    <submittedName>
        <fullName evidence="2">Uncharacterized protein</fullName>
    </submittedName>
</protein>
<organism evidence="2 7">
    <name type="scientific">Enterococcus faecalis</name>
    <name type="common">Streptococcus faecalis</name>
    <dbReference type="NCBI Taxonomy" id="1351"/>
    <lineage>
        <taxon>Bacteria</taxon>
        <taxon>Bacillati</taxon>
        <taxon>Bacillota</taxon>
        <taxon>Bacilli</taxon>
        <taxon>Lactobacillales</taxon>
        <taxon>Enterococcaceae</taxon>
        <taxon>Enterococcus</taxon>
    </lineage>
</organism>
<evidence type="ECO:0000313" key="4">
    <source>
        <dbReference type="EMBL" id="STQ83131.1"/>
    </source>
</evidence>
<dbReference type="AlphaFoldDB" id="A0A1Q1FVC4"/>
<dbReference type="Proteomes" id="UP000292223">
    <property type="component" value="Unassembled WGS sequence"/>
</dbReference>
<comment type="caution">
    <text evidence="2">The sequence shown here is derived from an EMBL/GenBank/DDBJ whole genome shotgun (WGS) entry which is preliminary data.</text>
</comment>
<evidence type="ECO:0000313" key="2">
    <source>
        <dbReference type="EMBL" id="RYU34574.1"/>
    </source>
</evidence>